<dbReference type="EMBL" id="JACHBI010000009">
    <property type="protein sequence ID" value="MBB5575736.1"/>
    <property type="molecule type" value="Genomic_DNA"/>
</dbReference>
<reference evidence="1 2" key="1">
    <citation type="submission" date="2020-08" db="EMBL/GenBank/DDBJ databases">
        <title>Genomic Encyclopedia of Type Strains, Phase IV (KMG-V): Genome sequencing to study the core and pangenomes of soil and plant-associated prokaryotes.</title>
        <authorList>
            <person name="Whitman W."/>
        </authorList>
    </citation>
    <scope>NUCLEOTIDE SEQUENCE [LARGE SCALE GENOMIC DNA]</scope>
    <source>
        <strain evidence="1 2">SEMIA 4064</strain>
    </source>
</reference>
<proteinExistence type="predicted"/>
<evidence type="ECO:0000313" key="2">
    <source>
        <dbReference type="Proteomes" id="UP000549882"/>
    </source>
</evidence>
<organism evidence="1 2">
    <name type="scientific">Rhizobium paranaense</name>
    <dbReference type="NCBI Taxonomy" id="1650438"/>
    <lineage>
        <taxon>Bacteria</taxon>
        <taxon>Pseudomonadati</taxon>
        <taxon>Pseudomonadota</taxon>
        <taxon>Alphaproteobacteria</taxon>
        <taxon>Hyphomicrobiales</taxon>
        <taxon>Rhizobiaceae</taxon>
        <taxon>Rhizobium/Agrobacterium group</taxon>
        <taxon>Rhizobium</taxon>
    </lineage>
</organism>
<dbReference type="InterPro" id="IPR007375">
    <property type="entry name" value="SoxG"/>
</dbReference>
<dbReference type="Gene3D" id="3.30.1360.120">
    <property type="entry name" value="Probable tRNA modification gtpase trme, domain 1"/>
    <property type="match status" value="1"/>
</dbReference>
<keyword evidence="1" id="KW-0560">Oxidoreductase</keyword>
<dbReference type="SUPFAM" id="SSF103025">
    <property type="entry name" value="Folate-binding domain"/>
    <property type="match status" value="1"/>
</dbReference>
<evidence type="ECO:0000313" key="1">
    <source>
        <dbReference type="EMBL" id="MBB5575736.1"/>
    </source>
</evidence>
<dbReference type="Pfam" id="PF04268">
    <property type="entry name" value="SoxG"/>
    <property type="match status" value="1"/>
</dbReference>
<dbReference type="AlphaFoldDB" id="A0A7W9D3B0"/>
<dbReference type="EC" id="1.5.3.1" evidence="1"/>
<sequence length="154" mass="16462">MHIEALPEGTVLHLLANTSSPKAPALDAEAKAAGLSLRTLSPGQWFAVSAAPFPFAELNDLKAILKPKADVVDQSHGRGRIAIRGSMATRVLAKGTAVDFALAEFSVGQSTTTLVGHIAVYLTRTEEEAFELIVLRGFAESLWDDLARMSVEFS</sequence>
<keyword evidence="2" id="KW-1185">Reference proteome</keyword>
<comment type="caution">
    <text evidence="1">The sequence shown here is derived from an EMBL/GenBank/DDBJ whole genome shotgun (WGS) entry which is preliminary data.</text>
</comment>
<dbReference type="Proteomes" id="UP000549882">
    <property type="component" value="Unassembled WGS sequence"/>
</dbReference>
<name>A0A7W9D3B0_9HYPH</name>
<protein>
    <submittedName>
        <fullName evidence="1">Sarcosine oxidase subunit gamma</fullName>
        <ecNumber evidence="1">1.5.3.1</ecNumber>
    </submittedName>
</protein>
<dbReference type="InterPro" id="IPR027266">
    <property type="entry name" value="TrmE/GcvT-like"/>
</dbReference>
<gene>
    <name evidence="1" type="ORF">GGD50_004371</name>
</gene>
<dbReference type="GO" id="GO:0008115">
    <property type="term" value="F:sarcosine oxidase activity"/>
    <property type="evidence" value="ECO:0007669"/>
    <property type="project" value="UniProtKB-EC"/>
</dbReference>
<accession>A0A7W9D3B0</accession>